<evidence type="ECO:0000313" key="5">
    <source>
        <dbReference type="EMBL" id="KKK62207.1"/>
    </source>
</evidence>
<comment type="similarity">
    <text evidence="1">Belongs to the BlaI transcriptional regulatory family.</text>
</comment>
<keyword evidence="2" id="KW-0805">Transcription regulation</keyword>
<accession>A0A0F8WZ99</accession>
<dbReference type="InterPro" id="IPR036388">
    <property type="entry name" value="WH-like_DNA-bd_sf"/>
</dbReference>
<gene>
    <name evidence="5" type="ORF">LCGC14_3006620</name>
</gene>
<dbReference type="GO" id="GO:0045892">
    <property type="term" value="P:negative regulation of DNA-templated transcription"/>
    <property type="evidence" value="ECO:0007669"/>
    <property type="project" value="InterPro"/>
</dbReference>
<dbReference type="AlphaFoldDB" id="A0A0F8WZ99"/>
<evidence type="ECO:0000256" key="4">
    <source>
        <dbReference type="ARBA" id="ARBA00023163"/>
    </source>
</evidence>
<evidence type="ECO:0008006" key="6">
    <source>
        <dbReference type="Google" id="ProtNLM"/>
    </source>
</evidence>
<proteinExistence type="inferred from homology"/>
<evidence type="ECO:0000256" key="3">
    <source>
        <dbReference type="ARBA" id="ARBA00023125"/>
    </source>
</evidence>
<dbReference type="GO" id="GO:0003677">
    <property type="term" value="F:DNA binding"/>
    <property type="evidence" value="ECO:0007669"/>
    <property type="project" value="UniProtKB-KW"/>
</dbReference>
<evidence type="ECO:0000256" key="1">
    <source>
        <dbReference type="ARBA" id="ARBA00011046"/>
    </source>
</evidence>
<name>A0A0F8WZ99_9ZZZZ</name>
<dbReference type="Gene3D" id="1.10.10.10">
    <property type="entry name" value="Winged helix-like DNA-binding domain superfamily/Winged helix DNA-binding domain"/>
    <property type="match status" value="1"/>
</dbReference>
<sequence length="86" mass="9821">MGRLIRILEDKGHVKHYQQGRQYIFQPTVSRQKAGPSAMRRVVDTFFGGSLRQAVAAHLAQRDTDISDEEFKRLAKLIRQARGKGK</sequence>
<evidence type="ECO:0000256" key="2">
    <source>
        <dbReference type="ARBA" id="ARBA00023015"/>
    </source>
</evidence>
<dbReference type="EMBL" id="LAZR01062105">
    <property type="protein sequence ID" value="KKK62207.1"/>
    <property type="molecule type" value="Genomic_DNA"/>
</dbReference>
<protein>
    <recommendedName>
        <fullName evidence="6">Penicillinase repressor</fullName>
    </recommendedName>
</protein>
<dbReference type="InterPro" id="IPR036390">
    <property type="entry name" value="WH_DNA-bd_sf"/>
</dbReference>
<comment type="caution">
    <text evidence="5">The sequence shown here is derived from an EMBL/GenBank/DDBJ whole genome shotgun (WGS) entry which is preliminary data.</text>
</comment>
<keyword evidence="3" id="KW-0238">DNA-binding</keyword>
<reference evidence="5" key="1">
    <citation type="journal article" date="2015" name="Nature">
        <title>Complex archaea that bridge the gap between prokaryotes and eukaryotes.</title>
        <authorList>
            <person name="Spang A."/>
            <person name="Saw J.H."/>
            <person name="Jorgensen S.L."/>
            <person name="Zaremba-Niedzwiedzka K."/>
            <person name="Martijn J."/>
            <person name="Lind A.E."/>
            <person name="van Eijk R."/>
            <person name="Schleper C."/>
            <person name="Guy L."/>
            <person name="Ettema T.J."/>
        </authorList>
    </citation>
    <scope>NUCLEOTIDE SEQUENCE</scope>
</reference>
<keyword evidence="4" id="KW-0804">Transcription</keyword>
<dbReference type="InterPro" id="IPR005650">
    <property type="entry name" value="BlaI_family"/>
</dbReference>
<dbReference type="SUPFAM" id="SSF46785">
    <property type="entry name" value="Winged helix' DNA-binding domain"/>
    <property type="match status" value="1"/>
</dbReference>
<organism evidence="5">
    <name type="scientific">marine sediment metagenome</name>
    <dbReference type="NCBI Taxonomy" id="412755"/>
    <lineage>
        <taxon>unclassified sequences</taxon>
        <taxon>metagenomes</taxon>
        <taxon>ecological metagenomes</taxon>
    </lineage>
</organism>
<dbReference type="Pfam" id="PF03965">
    <property type="entry name" value="Penicillinase_R"/>
    <property type="match status" value="1"/>
</dbReference>